<protein>
    <submittedName>
        <fullName evidence="2">BUG/TctC family periplasmic protein</fullName>
    </submittedName>
</protein>
<reference evidence="2" key="1">
    <citation type="submission" date="2020-02" db="EMBL/GenBank/DDBJ databases">
        <authorList>
            <person name="Meier V. D."/>
        </authorList>
    </citation>
    <scope>NUCLEOTIDE SEQUENCE</scope>
    <source>
        <strain evidence="2">AVDCRST_MAG04</strain>
    </source>
</reference>
<feature type="compositionally biased region" description="Low complexity" evidence="1">
    <location>
        <begin position="82"/>
        <end position="93"/>
    </location>
</feature>
<feature type="non-terminal residue" evidence="2">
    <location>
        <position position="1"/>
    </location>
</feature>
<organism evidence="2">
    <name type="scientific">uncultured Acetobacteraceae bacterium</name>
    <dbReference type="NCBI Taxonomy" id="169975"/>
    <lineage>
        <taxon>Bacteria</taxon>
        <taxon>Pseudomonadati</taxon>
        <taxon>Pseudomonadota</taxon>
        <taxon>Alphaproteobacteria</taxon>
        <taxon>Acetobacterales</taxon>
        <taxon>Acetobacteraceae</taxon>
        <taxon>environmental samples</taxon>
    </lineage>
</organism>
<feature type="region of interest" description="Disordered" evidence="1">
    <location>
        <begin position="255"/>
        <end position="321"/>
    </location>
</feature>
<evidence type="ECO:0000256" key="1">
    <source>
        <dbReference type="SAM" id="MobiDB-lite"/>
    </source>
</evidence>
<dbReference type="EMBL" id="CADCTL010000011">
    <property type="protein sequence ID" value="CAA9212463.1"/>
    <property type="molecule type" value="Genomic_DNA"/>
</dbReference>
<evidence type="ECO:0000313" key="2">
    <source>
        <dbReference type="EMBL" id="CAA9212463.1"/>
    </source>
</evidence>
<feature type="region of interest" description="Disordered" evidence="1">
    <location>
        <begin position="1"/>
        <end position="93"/>
    </location>
</feature>
<gene>
    <name evidence="2" type="ORF">AVDCRST_MAG04-182</name>
</gene>
<accession>A0A6J4H2L0</accession>
<feature type="region of interest" description="Disordered" evidence="1">
    <location>
        <begin position="113"/>
        <end position="220"/>
    </location>
</feature>
<feature type="compositionally biased region" description="Basic residues" evidence="1">
    <location>
        <begin position="70"/>
        <end position="81"/>
    </location>
</feature>
<sequence>GSQPPRRARAAARPRGARLGPRAGALPEPAHHRPGALPARRRDGRADALHGGSGDAGLRADRAGGEQARRGQHARRGHRRAGAAGRLPADADDPALPAAALDAVHVLRPAHGLHAHPAPHRLPVRRGGARGRAVPDVAGPGRRRAQAAGARADRQHRRQRHAAPDHGGPGGARNAGRHPRPVPRRGRRRAATAGRAHRGARRRFRRRPARERGQAAVPEPVGARAVGALAGRAHAGRTRLPGDGRHLALRAVRAAGHGPGGGEDPARRAEAGAVRPAAPGHAQAAGPAGGVPGQRRLRAFHAGRDRDGEAPGGTAGIAHGL</sequence>
<feature type="compositionally biased region" description="Basic residues" evidence="1">
    <location>
        <begin position="1"/>
        <end position="16"/>
    </location>
</feature>
<name>A0A6J4H2L0_9PROT</name>
<feature type="compositionally biased region" description="Low complexity" evidence="1">
    <location>
        <begin position="131"/>
        <end position="150"/>
    </location>
</feature>
<proteinExistence type="predicted"/>
<feature type="compositionally biased region" description="Basic and acidic residues" evidence="1">
    <location>
        <begin position="58"/>
        <end position="69"/>
    </location>
</feature>
<feature type="compositionally biased region" description="Basic residues" evidence="1">
    <location>
        <begin position="175"/>
        <end position="209"/>
    </location>
</feature>
<feature type="compositionally biased region" description="Low complexity" evidence="1">
    <location>
        <begin position="17"/>
        <end position="27"/>
    </location>
</feature>
<feature type="compositionally biased region" description="Basic residues" evidence="1">
    <location>
        <begin position="113"/>
        <end position="129"/>
    </location>
</feature>
<dbReference type="AlphaFoldDB" id="A0A6J4H2L0"/>
<feature type="non-terminal residue" evidence="2">
    <location>
        <position position="321"/>
    </location>
</feature>
<feature type="compositionally biased region" description="Low complexity" evidence="1">
    <location>
        <begin position="273"/>
        <end position="286"/>
    </location>
</feature>